<proteinExistence type="predicted"/>
<accession>A0A1R3WYC3</accession>
<organism evidence="1 2">
    <name type="scientific">Yoonia rosea</name>
    <dbReference type="NCBI Taxonomy" id="287098"/>
    <lineage>
        <taxon>Bacteria</taxon>
        <taxon>Pseudomonadati</taxon>
        <taxon>Pseudomonadota</taxon>
        <taxon>Alphaproteobacteria</taxon>
        <taxon>Rhodobacterales</taxon>
        <taxon>Paracoccaceae</taxon>
        <taxon>Yoonia</taxon>
    </lineage>
</organism>
<dbReference type="AlphaFoldDB" id="A0A1R3WYC3"/>
<name>A0A1R3WYC3_9RHOB</name>
<dbReference type="EMBL" id="FTPR01000001">
    <property type="protein sequence ID" value="SIT83141.1"/>
    <property type="molecule type" value="Genomic_DNA"/>
</dbReference>
<protein>
    <submittedName>
        <fullName evidence="1">Uncharacterized protein</fullName>
    </submittedName>
</protein>
<sequence length="105" mass="11702">MTGKGPAPKRLLRGHERGVCHRLQHFFAPHAIGKGGFVEVHNLPRELIHLTGQPLQVLLRKFRVLRQASGTTQPTDQTEDPDHASTQLREIIVICCLNAFCFGAN</sequence>
<evidence type="ECO:0000313" key="2">
    <source>
        <dbReference type="Proteomes" id="UP000186997"/>
    </source>
</evidence>
<keyword evidence="2" id="KW-1185">Reference proteome</keyword>
<reference evidence="2" key="1">
    <citation type="submission" date="2017-01" db="EMBL/GenBank/DDBJ databases">
        <authorList>
            <person name="Varghese N."/>
            <person name="Submissions S."/>
        </authorList>
    </citation>
    <scope>NUCLEOTIDE SEQUENCE [LARGE SCALE GENOMIC DNA]</scope>
    <source>
        <strain evidence="2">DSM 29591</strain>
    </source>
</reference>
<dbReference type="STRING" id="287098.SAMN05421665_1606"/>
<dbReference type="Proteomes" id="UP000186997">
    <property type="component" value="Unassembled WGS sequence"/>
</dbReference>
<evidence type="ECO:0000313" key="1">
    <source>
        <dbReference type="EMBL" id="SIT83141.1"/>
    </source>
</evidence>
<gene>
    <name evidence="1" type="ORF">SAMN05421665_1606</name>
</gene>